<dbReference type="AlphaFoldDB" id="A0A317XWS2"/>
<dbReference type="EMBL" id="KZ819189">
    <property type="protein sequence ID" value="PWZ01779.1"/>
    <property type="molecule type" value="Genomic_DNA"/>
</dbReference>
<name>A0A317XWS2_9BASI</name>
<dbReference type="PANTHER" id="PTHR24045">
    <property type="match status" value="1"/>
</dbReference>
<evidence type="ECO:0000313" key="3">
    <source>
        <dbReference type="Proteomes" id="UP000246740"/>
    </source>
</evidence>
<organism evidence="2 3">
    <name type="scientific">Testicularia cyperi</name>
    <dbReference type="NCBI Taxonomy" id="1882483"/>
    <lineage>
        <taxon>Eukaryota</taxon>
        <taxon>Fungi</taxon>
        <taxon>Dikarya</taxon>
        <taxon>Basidiomycota</taxon>
        <taxon>Ustilaginomycotina</taxon>
        <taxon>Ustilaginomycetes</taxon>
        <taxon>Ustilaginales</taxon>
        <taxon>Anthracoideaceae</taxon>
        <taxon>Testicularia</taxon>
    </lineage>
</organism>
<dbReference type="InterPro" id="IPR047141">
    <property type="entry name" value="Stealth"/>
</dbReference>
<dbReference type="InParanoid" id="A0A317XWS2"/>
<gene>
    <name evidence="2" type="ORF">BCV70DRAFT_204568</name>
</gene>
<dbReference type="OrthoDB" id="263283at2759"/>
<dbReference type="STRING" id="1882483.A0A317XWS2"/>
<evidence type="ECO:0000313" key="2">
    <source>
        <dbReference type="EMBL" id="PWZ01779.1"/>
    </source>
</evidence>
<dbReference type="GO" id="GO:0046835">
    <property type="term" value="P:carbohydrate phosphorylation"/>
    <property type="evidence" value="ECO:0007669"/>
    <property type="project" value="TreeGrafter"/>
</dbReference>
<sequence>MHSFVPVLLKNKDAACSRLAMDRDLLPTSLATMAGSFVPRTLRGRVLLIALLSCASILLLSKSHHRDRLTAPAFFKSPSSFPKQFDERQDRCRQQWFMHEELCDEKPEQTPVDLVWLWSNESDPLRIRSLQLLPDSSSLPILQNSADLLAHSLRSAQQHLKYGFGTINLVTPDYAAPEGLLSGSLPGSRKQARALGLGSSSAKVPLSSSVVFSDPSGSVRLGQKPVWLTTSHPVYQPISVLHHWHLACARNSSSASKPDAEACRQRESPNFSGASISAMVANTPHLSNPKVVVSPEAIFDADVSASDFWNPLYGPTFRMDPAGVAGAPAPPPDGSKVPGQIRANHLIGQRFGFRDRSKLYELPNTVLSSTVEELHETWPDALAKVHASRVPSTDDIDIAYLQTHYIMERFREALLWSFFVARHDRDGDGNYSPAEAKALLQELGISPGFKGAKKVHHPRRADRSMGAINSRLIEAGQAPILARDRLLLSLDGSANYVPLPVEKDGPAAAAGGAGASSARKTATPIMCELAPACIQEFAANYDKSPSVNALFKRFTFQHWGCGDCLIHHLVGKSGEKGLSAFLPGASLMMPFVPSSRARMAAATEVLPMTATFEGVDFGIHAMAARTSHRRQTRISFASAILAKYQHSVAQVGDDGLVGRIFADAEDPVLTLVGFEKTDPPPTMFFLSDRSNTTAVRTRSAIRAWLETRFPNRMHFEAAL</sequence>
<proteinExistence type="predicted"/>
<dbReference type="Proteomes" id="UP000246740">
    <property type="component" value="Unassembled WGS sequence"/>
</dbReference>
<reference evidence="2 3" key="1">
    <citation type="journal article" date="2018" name="Mol. Biol. Evol.">
        <title>Broad Genomic Sampling Reveals a Smut Pathogenic Ancestry of the Fungal Clade Ustilaginomycotina.</title>
        <authorList>
            <person name="Kijpornyongpan T."/>
            <person name="Mondo S.J."/>
            <person name="Barry K."/>
            <person name="Sandor L."/>
            <person name="Lee J."/>
            <person name="Lipzen A."/>
            <person name="Pangilinan J."/>
            <person name="LaButti K."/>
            <person name="Hainaut M."/>
            <person name="Henrissat B."/>
            <person name="Grigoriev I.V."/>
            <person name="Spatafora J.W."/>
            <person name="Aime M.C."/>
        </authorList>
    </citation>
    <scope>NUCLEOTIDE SEQUENCE [LARGE SCALE GENOMIC DNA]</scope>
    <source>
        <strain evidence="2 3">MCA 3645</strain>
    </source>
</reference>
<keyword evidence="1" id="KW-0808">Transferase</keyword>
<keyword evidence="3" id="KW-1185">Reference proteome</keyword>
<protein>
    <submittedName>
        <fullName evidence="2">Uncharacterized protein</fullName>
    </submittedName>
</protein>
<dbReference type="GO" id="GO:0003976">
    <property type="term" value="F:UDP-N-acetylglucosamine-lysosomal-enzyme N-acetylglucosaminephosphotransferase activity"/>
    <property type="evidence" value="ECO:0007669"/>
    <property type="project" value="TreeGrafter"/>
</dbReference>
<dbReference type="GO" id="GO:0005794">
    <property type="term" value="C:Golgi apparatus"/>
    <property type="evidence" value="ECO:0007669"/>
    <property type="project" value="TreeGrafter"/>
</dbReference>
<dbReference type="PANTHER" id="PTHR24045:SF0">
    <property type="entry name" value="N-ACETYLGLUCOSAMINE-1-PHOSPHOTRANSFERASE SUBUNITS ALPHA_BETA"/>
    <property type="match status" value="1"/>
</dbReference>
<accession>A0A317XWS2</accession>
<evidence type="ECO:0000256" key="1">
    <source>
        <dbReference type="ARBA" id="ARBA00022679"/>
    </source>
</evidence>